<proteinExistence type="predicted"/>
<sequence>MTNRLHPADVIAEFFKGTDYLVAGKTYYAALPDDLQEWYCYTKDGGHCILVLTEDQFDESRPDLQNDLCLRPAPVKTVLRKYHIFKGYPVVDLQCDSSIEPASEHEY</sequence>
<evidence type="ECO:0000313" key="1">
    <source>
        <dbReference type="EMBL" id="ANH81873.1"/>
    </source>
</evidence>
<gene>
    <name evidence="1" type="ORF">A8C56_13620</name>
</gene>
<dbReference type="EMBL" id="CP015772">
    <property type="protein sequence ID" value="ANH81873.1"/>
    <property type="molecule type" value="Genomic_DNA"/>
</dbReference>
<accession>A0A1A9I2W7</accession>
<name>A0A1A9I2W7_9BACT</name>
<dbReference type="AlphaFoldDB" id="A0A1A9I2W7"/>
<dbReference type="Proteomes" id="UP000077667">
    <property type="component" value="Chromosome"/>
</dbReference>
<keyword evidence="2" id="KW-1185">Reference proteome</keyword>
<dbReference type="RefSeq" id="WP_067757016.1">
    <property type="nucleotide sequence ID" value="NZ_CP015772.1"/>
</dbReference>
<dbReference type="KEGG" id="nia:A8C56_13620"/>
<dbReference type="OrthoDB" id="4337527at2"/>
<reference evidence="1 2" key="1">
    <citation type="submission" date="2016-05" db="EMBL/GenBank/DDBJ databases">
        <title>Niabella ginsenosidivorans BS26 whole genome sequencing.</title>
        <authorList>
            <person name="Im W.T."/>
            <person name="Siddiqi M.Z."/>
        </authorList>
    </citation>
    <scope>NUCLEOTIDE SEQUENCE [LARGE SCALE GENOMIC DNA]</scope>
    <source>
        <strain evidence="1 2">BS26</strain>
    </source>
</reference>
<evidence type="ECO:0000313" key="2">
    <source>
        <dbReference type="Proteomes" id="UP000077667"/>
    </source>
</evidence>
<organism evidence="1 2">
    <name type="scientific">Niabella ginsenosidivorans</name>
    <dbReference type="NCBI Taxonomy" id="1176587"/>
    <lineage>
        <taxon>Bacteria</taxon>
        <taxon>Pseudomonadati</taxon>
        <taxon>Bacteroidota</taxon>
        <taxon>Chitinophagia</taxon>
        <taxon>Chitinophagales</taxon>
        <taxon>Chitinophagaceae</taxon>
        <taxon>Niabella</taxon>
    </lineage>
</organism>
<protein>
    <submittedName>
        <fullName evidence="1">Uncharacterized protein</fullName>
    </submittedName>
</protein>